<dbReference type="RefSeq" id="WP_005472214.1">
    <property type="nucleotide sequence ID" value="NZ_JAVHXF010000452.1"/>
</dbReference>
<evidence type="ECO:0000313" key="11">
    <source>
        <dbReference type="Proteomes" id="UP000030451"/>
    </source>
</evidence>
<dbReference type="EMBL" id="JRWP01000043">
    <property type="protein sequence ID" value="KGY07555.1"/>
    <property type="molecule type" value="Genomic_DNA"/>
</dbReference>
<keyword evidence="5 8" id="KW-0378">Hydrolase</keyword>
<evidence type="ECO:0000256" key="3">
    <source>
        <dbReference type="ARBA" id="ARBA00007275"/>
    </source>
</evidence>
<dbReference type="GO" id="GO:0019693">
    <property type="term" value="P:ribose phosphate metabolic process"/>
    <property type="evidence" value="ECO:0007669"/>
    <property type="project" value="TreeGrafter"/>
</dbReference>
<dbReference type="STRING" id="379097.SE23_03370"/>
<evidence type="ECO:0000313" key="10">
    <source>
        <dbReference type="EMBL" id="KGY07555.1"/>
    </source>
</evidence>
<comment type="cofactor">
    <cofactor evidence="2">
        <name>Mg(2+)</name>
        <dbReference type="ChEBI" id="CHEBI:18420"/>
    </cofactor>
</comment>
<dbReference type="InterPro" id="IPR000086">
    <property type="entry name" value="NUDIX_hydrolase_dom"/>
</dbReference>
<name>A0A0A5HTE3_PHOS4</name>
<dbReference type="GO" id="GO:0016462">
    <property type="term" value="F:pyrophosphatase activity"/>
    <property type="evidence" value="ECO:0007669"/>
    <property type="project" value="UniProtKB-ARBA"/>
</dbReference>
<evidence type="ECO:0000256" key="6">
    <source>
        <dbReference type="ARBA" id="ARBA00032162"/>
    </source>
</evidence>
<evidence type="ECO:0000256" key="1">
    <source>
        <dbReference type="ARBA" id="ARBA00000847"/>
    </source>
</evidence>
<dbReference type="AlphaFoldDB" id="A0A0A5HTE3"/>
<comment type="similarity">
    <text evidence="3">Belongs to the Nudix hydrolase family. NudK subfamily.</text>
</comment>
<dbReference type="CDD" id="cd03424">
    <property type="entry name" value="NUDIX_ADPRase_Nudt5_UGPPase_Nudt14"/>
    <property type="match status" value="1"/>
</dbReference>
<protein>
    <recommendedName>
        <fullName evidence="4">GDP-mannose pyrophosphatase</fullName>
    </recommendedName>
    <alternativeName>
        <fullName evidence="6">GDP-mannose hydrolase</fullName>
    </alternativeName>
    <alternativeName>
        <fullName evidence="7">GDPMK</fullName>
    </alternativeName>
</protein>
<proteinExistence type="inferred from homology"/>
<dbReference type="PROSITE" id="PS00893">
    <property type="entry name" value="NUDIX_BOX"/>
    <property type="match status" value="1"/>
</dbReference>
<dbReference type="InterPro" id="IPR020084">
    <property type="entry name" value="NUDIX_hydrolase_CS"/>
</dbReference>
<evidence type="ECO:0000256" key="7">
    <source>
        <dbReference type="ARBA" id="ARBA00032272"/>
    </source>
</evidence>
<dbReference type="Pfam" id="PF00293">
    <property type="entry name" value="NUDIX"/>
    <property type="match status" value="1"/>
</dbReference>
<comment type="caution">
    <text evidence="10">The sequence shown here is derived from an EMBL/GenBank/DDBJ whole genome shotgun (WGS) entry which is preliminary data.</text>
</comment>
<accession>A0A0A5HTE3</accession>
<dbReference type="Gene3D" id="3.90.79.10">
    <property type="entry name" value="Nucleoside Triphosphate Pyrophosphohydrolase"/>
    <property type="match status" value="1"/>
</dbReference>
<evidence type="ECO:0000256" key="4">
    <source>
        <dbReference type="ARBA" id="ARBA00016377"/>
    </source>
</evidence>
<dbReference type="InterPro" id="IPR020476">
    <property type="entry name" value="Nudix_hydrolase"/>
</dbReference>
<dbReference type="OrthoDB" id="9806150at2"/>
<comment type="catalytic activity">
    <reaction evidence="1">
        <text>GDP-alpha-D-mannose + H2O = alpha-D-mannose 1-phosphate + GMP + 2 H(+)</text>
        <dbReference type="Rhea" id="RHEA:27978"/>
        <dbReference type="ChEBI" id="CHEBI:15377"/>
        <dbReference type="ChEBI" id="CHEBI:15378"/>
        <dbReference type="ChEBI" id="CHEBI:57527"/>
        <dbReference type="ChEBI" id="CHEBI:58115"/>
        <dbReference type="ChEBI" id="CHEBI:58409"/>
    </reaction>
</comment>
<dbReference type="PANTHER" id="PTHR11839">
    <property type="entry name" value="UDP/ADP-SUGAR PYROPHOSPHATASE"/>
    <property type="match status" value="1"/>
</dbReference>
<dbReference type="SUPFAM" id="SSF55811">
    <property type="entry name" value="Nudix"/>
    <property type="match status" value="1"/>
</dbReference>
<dbReference type="PRINTS" id="PR00502">
    <property type="entry name" value="NUDIXFAMILY"/>
</dbReference>
<evidence type="ECO:0000256" key="8">
    <source>
        <dbReference type="RuleBase" id="RU003476"/>
    </source>
</evidence>
<evidence type="ECO:0000256" key="2">
    <source>
        <dbReference type="ARBA" id="ARBA00001946"/>
    </source>
</evidence>
<dbReference type="InterPro" id="IPR015797">
    <property type="entry name" value="NUDIX_hydrolase-like_dom_sf"/>
</dbReference>
<dbReference type="GO" id="GO:0005829">
    <property type="term" value="C:cytosol"/>
    <property type="evidence" value="ECO:0007669"/>
    <property type="project" value="TreeGrafter"/>
</dbReference>
<dbReference type="PANTHER" id="PTHR11839:SF18">
    <property type="entry name" value="NUDIX HYDROLASE DOMAIN-CONTAINING PROTEIN"/>
    <property type="match status" value="1"/>
</dbReference>
<feature type="domain" description="Nudix hydrolase" evidence="9">
    <location>
        <begin position="36"/>
        <end position="166"/>
    </location>
</feature>
<dbReference type="GO" id="GO:0006753">
    <property type="term" value="P:nucleoside phosphate metabolic process"/>
    <property type="evidence" value="ECO:0007669"/>
    <property type="project" value="TreeGrafter"/>
</dbReference>
<evidence type="ECO:0000256" key="5">
    <source>
        <dbReference type="ARBA" id="ARBA00022801"/>
    </source>
</evidence>
<dbReference type="Proteomes" id="UP000030451">
    <property type="component" value="Unassembled WGS sequence"/>
</dbReference>
<sequence length="176" mass="19758">MIPSDTSKTLHSWKRISLVEESVTLPNGKNIQHTTIVHPGATVILPITQDGHIILINQFRPSLKKWLLELPAGTIENAEEIEECARRELEEETGYSAKQMISLGQVTPLAGFCDEIQYLFVAKELDKTCRYECDDDEVIEVITLTIEELEQKIIRGEVSDAKTIACLSKAKLCGYL</sequence>
<reference evidence="10 11" key="1">
    <citation type="submission" date="2014-10" db="EMBL/GenBank/DDBJ databases">
        <title>Genome sequencing of Vibrio sinaloensis T08.</title>
        <authorList>
            <person name="Chan K.-G."/>
            <person name="Mohamad N.I."/>
        </authorList>
    </citation>
    <scope>NUCLEOTIDE SEQUENCE [LARGE SCALE GENOMIC DNA]</scope>
    <source>
        <strain evidence="10 11">T08</strain>
    </source>
</reference>
<gene>
    <name evidence="10" type="ORF">NM06_16480</name>
</gene>
<dbReference type="PROSITE" id="PS51462">
    <property type="entry name" value="NUDIX"/>
    <property type="match status" value="1"/>
</dbReference>
<organism evidence="10 11">
    <name type="scientific">Photobacterium sp. (strain ATCC 43367)</name>
    <dbReference type="NCBI Taxonomy" id="379097"/>
    <lineage>
        <taxon>Bacteria</taxon>
        <taxon>Pseudomonadati</taxon>
        <taxon>Pseudomonadota</taxon>
        <taxon>Gammaproteobacteria</taxon>
        <taxon>Vibrionales</taxon>
        <taxon>Vibrionaceae</taxon>
        <taxon>Vibrio</taxon>
        <taxon>Vibrio oreintalis group</taxon>
    </lineage>
</organism>
<evidence type="ECO:0000259" key="9">
    <source>
        <dbReference type="PROSITE" id="PS51462"/>
    </source>
</evidence>